<organism evidence="1 2">
    <name type="scientific">Solanum commersonii</name>
    <name type="common">Commerson's wild potato</name>
    <name type="synonym">Commerson's nightshade</name>
    <dbReference type="NCBI Taxonomy" id="4109"/>
    <lineage>
        <taxon>Eukaryota</taxon>
        <taxon>Viridiplantae</taxon>
        <taxon>Streptophyta</taxon>
        <taxon>Embryophyta</taxon>
        <taxon>Tracheophyta</taxon>
        <taxon>Spermatophyta</taxon>
        <taxon>Magnoliopsida</taxon>
        <taxon>eudicotyledons</taxon>
        <taxon>Gunneridae</taxon>
        <taxon>Pentapetalae</taxon>
        <taxon>asterids</taxon>
        <taxon>lamiids</taxon>
        <taxon>Solanales</taxon>
        <taxon>Solanaceae</taxon>
        <taxon>Solanoideae</taxon>
        <taxon>Solaneae</taxon>
        <taxon>Solanum</taxon>
    </lineage>
</organism>
<sequence length="67" mass="7368">MGYVISRGASINQYKASRCVNFTPIVELLDSRVMDYVISRGASINPYKASSYLKAADVDLVSCSLQM</sequence>
<evidence type="ECO:0000313" key="1">
    <source>
        <dbReference type="EMBL" id="KAG5621333.1"/>
    </source>
</evidence>
<proteinExistence type="predicted"/>
<dbReference type="Proteomes" id="UP000824120">
    <property type="component" value="Chromosome 2"/>
</dbReference>
<dbReference type="AlphaFoldDB" id="A0A9J6A9N9"/>
<accession>A0A9J6A9N9</accession>
<reference evidence="1 2" key="1">
    <citation type="submission" date="2020-09" db="EMBL/GenBank/DDBJ databases">
        <title>De no assembly of potato wild relative species, Solanum commersonii.</title>
        <authorList>
            <person name="Cho K."/>
        </authorList>
    </citation>
    <scope>NUCLEOTIDE SEQUENCE [LARGE SCALE GENOMIC DNA]</scope>
    <source>
        <strain evidence="1">LZ3.2</strain>
        <tissue evidence="1">Leaf</tissue>
    </source>
</reference>
<dbReference type="EMBL" id="JACXVP010000002">
    <property type="protein sequence ID" value="KAG5621333.1"/>
    <property type="molecule type" value="Genomic_DNA"/>
</dbReference>
<protein>
    <submittedName>
        <fullName evidence="1">Uncharacterized protein</fullName>
    </submittedName>
</protein>
<name>A0A9J6A9N9_SOLCO</name>
<gene>
    <name evidence="1" type="ORF">H5410_006551</name>
</gene>
<keyword evidence="2" id="KW-1185">Reference proteome</keyword>
<evidence type="ECO:0000313" key="2">
    <source>
        <dbReference type="Proteomes" id="UP000824120"/>
    </source>
</evidence>
<dbReference type="OrthoDB" id="10004661at2759"/>
<comment type="caution">
    <text evidence="1">The sequence shown here is derived from an EMBL/GenBank/DDBJ whole genome shotgun (WGS) entry which is preliminary data.</text>
</comment>